<dbReference type="InterPro" id="IPR011610">
    <property type="entry name" value="SAM_mthyl_Trfase_ML2640-like"/>
</dbReference>
<feature type="transmembrane region" description="Helical" evidence="5">
    <location>
        <begin position="109"/>
        <end position="129"/>
    </location>
</feature>
<keyword evidence="5" id="KW-1133">Transmembrane helix</keyword>
<comment type="similarity">
    <text evidence="1">Belongs to the UPF0677 family.</text>
</comment>
<dbReference type="Pfam" id="PF04072">
    <property type="entry name" value="LCM"/>
    <property type="match status" value="1"/>
</dbReference>
<keyword evidence="3" id="KW-0808">Transferase</keyword>
<dbReference type="InterPro" id="IPR007213">
    <property type="entry name" value="Ppm1/Ppm2/Tcmp"/>
</dbReference>
<evidence type="ECO:0000256" key="4">
    <source>
        <dbReference type="SAM" id="MobiDB-lite"/>
    </source>
</evidence>
<proteinExistence type="inferred from homology"/>
<evidence type="ECO:0000256" key="2">
    <source>
        <dbReference type="ARBA" id="ARBA00022603"/>
    </source>
</evidence>
<dbReference type="PANTHER" id="PTHR43619">
    <property type="entry name" value="S-ADENOSYL-L-METHIONINE-DEPENDENT METHYLTRANSFERASE YKTD-RELATED"/>
    <property type="match status" value="1"/>
</dbReference>
<keyword evidence="7" id="KW-1185">Reference proteome</keyword>
<evidence type="ECO:0000256" key="5">
    <source>
        <dbReference type="SAM" id="Phobius"/>
    </source>
</evidence>
<evidence type="ECO:0000313" key="6">
    <source>
        <dbReference type="EMBL" id="OLQ15580.1"/>
    </source>
</evidence>
<feature type="compositionally biased region" description="Basic and acidic residues" evidence="4">
    <location>
        <begin position="417"/>
        <end position="428"/>
    </location>
</feature>
<evidence type="ECO:0000256" key="3">
    <source>
        <dbReference type="ARBA" id="ARBA00022679"/>
    </source>
</evidence>
<dbReference type="AlphaFoldDB" id="A0A1Q9F7C4"/>
<evidence type="ECO:0008006" key="8">
    <source>
        <dbReference type="Google" id="ProtNLM"/>
    </source>
</evidence>
<feature type="region of interest" description="Disordered" evidence="4">
    <location>
        <begin position="626"/>
        <end position="671"/>
    </location>
</feature>
<dbReference type="InterPro" id="IPR029063">
    <property type="entry name" value="SAM-dependent_MTases_sf"/>
</dbReference>
<keyword evidence="5" id="KW-0472">Membrane</keyword>
<reference evidence="6 7" key="1">
    <citation type="submission" date="2016-02" db="EMBL/GenBank/DDBJ databases">
        <title>Genome analysis of coral dinoflagellate symbionts highlights evolutionary adaptations to a symbiotic lifestyle.</title>
        <authorList>
            <person name="Aranda M."/>
            <person name="Li Y."/>
            <person name="Liew Y.J."/>
            <person name="Baumgarten S."/>
            <person name="Simakov O."/>
            <person name="Wilson M."/>
            <person name="Piel J."/>
            <person name="Ashoor H."/>
            <person name="Bougouffa S."/>
            <person name="Bajic V.B."/>
            <person name="Ryu T."/>
            <person name="Ravasi T."/>
            <person name="Bayer T."/>
            <person name="Micklem G."/>
            <person name="Kim H."/>
            <person name="Bhak J."/>
            <person name="Lajeunesse T.C."/>
            <person name="Voolstra C.R."/>
        </authorList>
    </citation>
    <scope>NUCLEOTIDE SEQUENCE [LARGE SCALE GENOMIC DNA]</scope>
    <source>
        <strain evidence="6 7">CCMP2467</strain>
    </source>
</reference>
<evidence type="ECO:0000256" key="1">
    <source>
        <dbReference type="ARBA" id="ARBA00008138"/>
    </source>
</evidence>
<dbReference type="EMBL" id="LSRX01000002">
    <property type="protein sequence ID" value="OLQ15580.1"/>
    <property type="molecule type" value="Genomic_DNA"/>
</dbReference>
<dbReference type="NCBIfam" id="TIGR00027">
    <property type="entry name" value="mthyl_TIGR00027"/>
    <property type="match status" value="1"/>
</dbReference>
<organism evidence="6 7">
    <name type="scientific">Symbiodinium microadriaticum</name>
    <name type="common">Dinoflagellate</name>
    <name type="synonym">Zooxanthella microadriatica</name>
    <dbReference type="NCBI Taxonomy" id="2951"/>
    <lineage>
        <taxon>Eukaryota</taxon>
        <taxon>Sar</taxon>
        <taxon>Alveolata</taxon>
        <taxon>Dinophyceae</taxon>
        <taxon>Suessiales</taxon>
        <taxon>Symbiodiniaceae</taxon>
        <taxon>Symbiodinium</taxon>
    </lineage>
</organism>
<dbReference type="SUPFAM" id="SSF53335">
    <property type="entry name" value="S-adenosyl-L-methionine-dependent methyltransferases"/>
    <property type="match status" value="1"/>
</dbReference>
<comment type="caution">
    <text evidence="6">The sequence shown here is derived from an EMBL/GenBank/DDBJ whole genome shotgun (WGS) entry which is preliminary data.</text>
</comment>
<dbReference type="Gene3D" id="3.40.50.150">
    <property type="entry name" value="Vaccinia Virus protein VP39"/>
    <property type="match status" value="1"/>
</dbReference>
<protein>
    <recommendedName>
        <fullName evidence="8">S-adenosyl-L-methionine-dependent methyltransferase</fullName>
    </recommendedName>
</protein>
<sequence>MLQGLVEVSWLREGDSDASRSSLSRAPCRRLGAPCHAVRKLSKQKSSYITRRHLTELQNAGREKQEEDPANDLTPVSKLWTAIVVMGMTIMTMTMMMTMPMMMMMMTMMMMMVMVMVMVMVMMIADSWIHSLPRTCSKVEDADEDAEVSPAEFTRLAATATTRRFPLIPRVGQVNIAVAERGGSFCDPGKIPVSSKVGWGENQSAATELNTDADVRALQPILLFPGLEPQDWDACREHLAISSEEEEEKQEVLLLVLVWALARQLVPVSMSELVLVLVNTGHLDVRGMIFDGTCAETVFEGAVQRNQVSTPEAETLADALHARKQLTKPVRWRCLETNHLAFAETDAVRFNLCKPRPIPELDDPVAAFSRRLRGFGEEAAPTEAGMALILSGKILEVLSLSGTATFLQPSGRAMLVGHREAPPSRPEAEPEAATEEEPVGFFRTPGTDFLPWLLAKDALGAVLHPSLELPGKARLVSFTKFGDLRPNTEHDSPDVGTVSATLPDLQELLPEIVELVRDIKLDLPTKLKLQQLELEDINVKLQLQSLELEQAIATRIRRLKATKQKQPEKAGTTLRMFGRLEVAHEEAETPKAATAKPEAIAKAKTLIGLLKRILDDLLCGLCEAKKQKQPEKAKKQKQPEKAKKQKQPEKASGQEAAEIPSPPPLPPLPRLEDVKPAAATAKPKAKPQANEQDAAKVKDFVSKLKQADRDEQILAAVLEVAGGSIDPKTSLNLVMQRLRGTNDATVYTRRARLQAGLEYVSCPSVAVSFAEHVAERVALTGEEGSHINWTIFLPQRRLKILLATGACRHMPSLRRTLASVVAACATDAASAQTALASSGHAMDRRMERAWGEEKTSHAFTARMCAASRYLESQRPDALFVDPLAPKLAGPQGMAQPMGAWIMVPRTRVGDDLVKHHYTKRSKPCRQLVLLGAGMDSRAFRLRFPELRVFEVDLPILFDEKEPLLQDEPISVFSRTVVPTDFSSTDDWTSKLLSFSPSQVGPWARALKNDAPFDPSVPTVWLLEGLMMYLTEREATATLRRVGALSAPGSSIFFDAVSAAYVKQNIVVGGAPFLGGSDRYADWLRDLAGFTQTQVWDFSTLWVDRASRGVSKAWARTVNRADQVRGKNVVLFVEGEKP</sequence>
<feature type="region of interest" description="Disordered" evidence="4">
    <location>
        <begin position="417"/>
        <end position="437"/>
    </location>
</feature>
<keyword evidence="5" id="KW-0812">Transmembrane</keyword>
<dbReference type="GO" id="GO:0032259">
    <property type="term" value="P:methylation"/>
    <property type="evidence" value="ECO:0007669"/>
    <property type="project" value="UniProtKB-KW"/>
</dbReference>
<feature type="compositionally biased region" description="Basic and acidic residues" evidence="4">
    <location>
        <begin position="626"/>
        <end position="649"/>
    </location>
</feature>
<dbReference type="GO" id="GO:0008168">
    <property type="term" value="F:methyltransferase activity"/>
    <property type="evidence" value="ECO:0007669"/>
    <property type="project" value="UniProtKB-KW"/>
</dbReference>
<dbReference type="PANTHER" id="PTHR43619:SF2">
    <property type="entry name" value="S-ADENOSYL-L-METHIONINE-DEPENDENT METHYLTRANSFERASES SUPERFAMILY PROTEIN"/>
    <property type="match status" value="1"/>
</dbReference>
<dbReference type="OrthoDB" id="203237at2759"/>
<dbReference type="Proteomes" id="UP000186817">
    <property type="component" value="Unassembled WGS sequence"/>
</dbReference>
<feature type="transmembrane region" description="Helical" evidence="5">
    <location>
        <begin position="79"/>
        <end position="97"/>
    </location>
</feature>
<name>A0A1Q9F7C4_SYMMI</name>
<keyword evidence="2" id="KW-0489">Methyltransferase</keyword>
<accession>A0A1Q9F7C4</accession>
<gene>
    <name evidence="6" type="ORF">AK812_SmicGene227</name>
</gene>
<feature type="compositionally biased region" description="Pro residues" evidence="4">
    <location>
        <begin position="660"/>
        <end position="669"/>
    </location>
</feature>
<evidence type="ECO:0000313" key="7">
    <source>
        <dbReference type="Proteomes" id="UP000186817"/>
    </source>
</evidence>